<evidence type="ECO:0000313" key="1">
    <source>
        <dbReference type="EMBL" id="BAD32673.1"/>
    </source>
</evidence>
<organism evidence="1">
    <name type="scientific">Tricholoma matsutake</name>
    <name type="common">Matsutake mushroom</name>
    <name type="synonym">Tricholoma nauseosum</name>
    <dbReference type="NCBI Taxonomy" id="40145"/>
    <lineage>
        <taxon>Eukaryota</taxon>
        <taxon>Fungi</taxon>
        <taxon>Dikarya</taxon>
        <taxon>Basidiomycota</taxon>
        <taxon>Agaricomycotina</taxon>
        <taxon>Agaricomycetes</taxon>
        <taxon>Agaricomycetidae</taxon>
        <taxon>Agaricales</taxon>
        <taxon>Tricholomatineae</taxon>
        <taxon>Tricholomataceae</taxon>
        <taxon>Tricholoma</taxon>
    </lineage>
</organism>
<feature type="non-terminal residue" evidence="1">
    <location>
        <position position="1"/>
    </location>
</feature>
<protein>
    <submittedName>
        <fullName evidence="1">Reverse transcriptase</fullName>
    </submittedName>
</protein>
<accession>Q6BDK1</accession>
<sequence length="103" mass="10941">SLGGAFGKNGDTVKARLSGTVCRESVELWEASSTLYLPILGSAFTISGLRGEFSTIRATSASSKGKSKVKIILHITGIGDTPSKRKSEEKTLRIPLLMPSICE</sequence>
<feature type="non-terminal residue" evidence="1">
    <location>
        <position position="103"/>
    </location>
</feature>
<dbReference type="GO" id="GO:0003964">
    <property type="term" value="F:RNA-directed DNA polymerase activity"/>
    <property type="evidence" value="ECO:0007669"/>
    <property type="project" value="UniProtKB-KW"/>
</dbReference>
<keyword evidence="1" id="KW-0548">Nucleotidyltransferase</keyword>
<name>Q6BDK1_TRIMT</name>
<dbReference type="EMBL" id="AB160898">
    <property type="protein sequence ID" value="BAD32673.1"/>
    <property type="molecule type" value="Genomic_DNA"/>
</dbReference>
<proteinExistence type="predicted"/>
<keyword evidence="1" id="KW-0695">RNA-directed DNA polymerase</keyword>
<dbReference type="AlphaFoldDB" id="Q6BDK1"/>
<keyword evidence="1" id="KW-0808">Transferase</keyword>
<reference evidence="1" key="1">
    <citation type="submission" date="2004-01" db="EMBL/GenBank/DDBJ databases">
        <title>Characterization of the insertion sites of marY1, the gypsy-type retrotransposon from the ectomycorrhizal basidiomycete Tricholoma matsutake strain Y1, in the genome the fungus based on the inter-retrotransposon amplified polymorphism analysis.</title>
        <authorList>
            <person name="Murata H."/>
        </authorList>
    </citation>
    <scope>NUCLEOTIDE SEQUENCE</scope>
</reference>